<gene>
    <name evidence="5" type="ORF">BDV95DRAFT_521863</name>
</gene>
<dbReference type="PANTHER" id="PTHR24198">
    <property type="entry name" value="ANKYRIN REPEAT AND PROTEIN KINASE DOMAIN-CONTAINING PROTEIN"/>
    <property type="match status" value="1"/>
</dbReference>
<accession>A0A7C8IA94</accession>
<comment type="caution">
    <text evidence="5">The sequence shown here is derived from an EMBL/GenBank/DDBJ whole genome shotgun (WGS) entry which is preliminary data.</text>
</comment>
<dbReference type="OrthoDB" id="10057496at2759"/>
<dbReference type="PROSITE" id="PS50297">
    <property type="entry name" value="ANK_REP_REGION"/>
    <property type="match status" value="2"/>
</dbReference>
<evidence type="ECO:0000256" key="3">
    <source>
        <dbReference type="PROSITE-ProRule" id="PRU00023"/>
    </source>
</evidence>
<protein>
    <submittedName>
        <fullName evidence="5">Ankyrin repeat-containing domain protein</fullName>
    </submittedName>
</protein>
<evidence type="ECO:0000313" key="5">
    <source>
        <dbReference type="EMBL" id="KAF2871273.1"/>
    </source>
</evidence>
<evidence type="ECO:0000256" key="1">
    <source>
        <dbReference type="ARBA" id="ARBA00022737"/>
    </source>
</evidence>
<dbReference type="SUPFAM" id="SSF48403">
    <property type="entry name" value="Ankyrin repeat"/>
    <property type="match status" value="1"/>
</dbReference>
<proteinExistence type="predicted"/>
<dbReference type="PANTHER" id="PTHR24198:SF165">
    <property type="entry name" value="ANKYRIN REPEAT-CONTAINING PROTEIN-RELATED"/>
    <property type="match status" value="1"/>
</dbReference>
<sequence>MAGATFDDDAIADILYLARVNDISELEAFLTELSTQAKRSTAELVAAAVDPESKNSALHYAAANGHLEAINLLLSYSSDKAATPAPGLINAVNDAGNTALHWAALNGHLESVKRLVQLGADATIINKAGHDAVFGAEVNDKKEVVEWFLGAVDGLDTGVGQASEASVDTTKEGGVPGLQGTDHSNPIGADGLHTGSVEDLRRQMEGVQTKDGSSQGG</sequence>
<dbReference type="InterPro" id="IPR002110">
    <property type="entry name" value="Ankyrin_rpt"/>
</dbReference>
<feature type="repeat" description="ANK" evidence="3">
    <location>
        <begin position="53"/>
        <end position="85"/>
    </location>
</feature>
<organism evidence="5 6">
    <name type="scientific">Massariosphaeria phaeospora</name>
    <dbReference type="NCBI Taxonomy" id="100035"/>
    <lineage>
        <taxon>Eukaryota</taxon>
        <taxon>Fungi</taxon>
        <taxon>Dikarya</taxon>
        <taxon>Ascomycota</taxon>
        <taxon>Pezizomycotina</taxon>
        <taxon>Dothideomycetes</taxon>
        <taxon>Pleosporomycetidae</taxon>
        <taxon>Pleosporales</taxon>
        <taxon>Pleosporales incertae sedis</taxon>
        <taxon>Massariosphaeria</taxon>
    </lineage>
</organism>
<dbReference type="AlphaFoldDB" id="A0A7C8IA94"/>
<dbReference type="PROSITE" id="PS50088">
    <property type="entry name" value="ANK_REPEAT"/>
    <property type="match status" value="2"/>
</dbReference>
<dbReference type="InterPro" id="IPR036770">
    <property type="entry name" value="Ankyrin_rpt-contain_sf"/>
</dbReference>
<name>A0A7C8IA94_9PLEO</name>
<dbReference type="EMBL" id="JAADJZ010000012">
    <property type="protein sequence ID" value="KAF2871273.1"/>
    <property type="molecule type" value="Genomic_DNA"/>
</dbReference>
<dbReference type="Pfam" id="PF12796">
    <property type="entry name" value="Ank_2"/>
    <property type="match status" value="1"/>
</dbReference>
<dbReference type="Gene3D" id="1.25.40.20">
    <property type="entry name" value="Ankyrin repeat-containing domain"/>
    <property type="match status" value="1"/>
</dbReference>
<keyword evidence="6" id="KW-1185">Reference proteome</keyword>
<reference evidence="5 6" key="1">
    <citation type="submission" date="2020-01" db="EMBL/GenBank/DDBJ databases">
        <authorList>
            <consortium name="DOE Joint Genome Institute"/>
            <person name="Haridas S."/>
            <person name="Albert R."/>
            <person name="Binder M."/>
            <person name="Bloem J."/>
            <person name="Labutti K."/>
            <person name="Salamov A."/>
            <person name="Andreopoulos B."/>
            <person name="Baker S.E."/>
            <person name="Barry K."/>
            <person name="Bills G."/>
            <person name="Bluhm B.H."/>
            <person name="Cannon C."/>
            <person name="Castanera R."/>
            <person name="Culley D.E."/>
            <person name="Daum C."/>
            <person name="Ezra D."/>
            <person name="Gonzalez J.B."/>
            <person name="Henrissat B."/>
            <person name="Kuo A."/>
            <person name="Liang C."/>
            <person name="Lipzen A."/>
            <person name="Lutzoni F."/>
            <person name="Magnuson J."/>
            <person name="Mondo S."/>
            <person name="Nolan M."/>
            <person name="Ohm R."/>
            <person name="Pangilinan J."/>
            <person name="Park H.-J.H."/>
            <person name="Ramirez L."/>
            <person name="Alfaro M."/>
            <person name="Sun H."/>
            <person name="Tritt A."/>
            <person name="Yoshinaga Y."/>
            <person name="Zwiers L.-H.L."/>
            <person name="Turgeon B.G."/>
            <person name="Goodwin S.B."/>
            <person name="Spatafora J.W."/>
            <person name="Crous P.W."/>
            <person name="Grigoriev I.V."/>
        </authorList>
    </citation>
    <scope>NUCLEOTIDE SEQUENCE [LARGE SCALE GENOMIC DNA]</scope>
    <source>
        <strain evidence="5 6">CBS 611.86</strain>
    </source>
</reference>
<feature type="repeat" description="ANK" evidence="3">
    <location>
        <begin position="95"/>
        <end position="127"/>
    </location>
</feature>
<feature type="region of interest" description="Disordered" evidence="4">
    <location>
        <begin position="160"/>
        <end position="217"/>
    </location>
</feature>
<evidence type="ECO:0000313" key="6">
    <source>
        <dbReference type="Proteomes" id="UP000481861"/>
    </source>
</evidence>
<keyword evidence="1" id="KW-0677">Repeat</keyword>
<dbReference type="Proteomes" id="UP000481861">
    <property type="component" value="Unassembled WGS sequence"/>
</dbReference>
<keyword evidence="2 3" id="KW-0040">ANK repeat</keyword>
<evidence type="ECO:0000256" key="2">
    <source>
        <dbReference type="ARBA" id="ARBA00023043"/>
    </source>
</evidence>
<dbReference type="SMART" id="SM00248">
    <property type="entry name" value="ANK"/>
    <property type="match status" value="2"/>
</dbReference>
<evidence type="ECO:0000256" key="4">
    <source>
        <dbReference type="SAM" id="MobiDB-lite"/>
    </source>
</evidence>